<sequence length="107" mass="11811">MSETLAEQSCFSKRQCGTNGNKNSAPISAPVIRYGYVGQSTVTVVQSIHNGKIVHQTLQIGKDSCAYPSSLDIHTLQDTKITVVQHRDNRANKEDDGAPHCKRYRPI</sequence>
<evidence type="ECO:0000313" key="3">
    <source>
        <dbReference type="WBParaSite" id="PSU_v2.g11536.t1"/>
    </source>
</evidence>
<feature type="region of interest" description="Disordered" evidence="1">
    <location>
        <begin position="88"/>
        <end position="107"/>
    </location>
</feature>
<name>A0A914Y121_9BILA</name>
<feature type="compositionally biased region" description="Basic and acidic residues" evidence="1">
    <location>
        <begin position="88"/>
        <end position="99"/>
    </location>
</feature>
<organism evidence="2 3">
    <name type="scientific">Panagrolaimus superbus</name>
    <dbReference type="NCBI Taxonomy" id="310955"/>
    <lineage>
        <taxon>Eukaryota</taxon>
        <taxon>Metazoa</taxon>
        <taxon>Ecdysozoa</taxon>
        <taxon>Nematoda</taxon>
        <taxon>Chromadorea</taxon>
        <taxon>Rhabditida</taxon>
        <taxon>Tylenchina</taxon>
        <taxon>Panagrolaimomorpha</taxon>
        <taxon>Panagrolaimoidea</taxon>
        <taxon>Panagrolaimidae</taxon>
        <taxon>Panagrolaimus</taxon>
    </lineage>
</organism>
<dbReference type="AlphaFoldDB" id="A0A914Y121"/>
<dbReference type="WBParaSite" id="PSU_v2.g11536.t1">
    <property type="protein sequence ID" value="PSU_v2.g11536.t1"/>
    <property type="gene ID" value="PSU_v2.g11536"/>
</dbReference>
<reference evidence="3" key="1">
    <citation type="submission" date="2022-11" db="UniProtKB">
        <authorList>
            <consortium name="WormBaseParasite"/>
        </authorList>
    </citation>
    <scope>IDENTIFICATION</scope>
</reference>
<keyword evidence="2" id="KW-1185">Reference proteome</keyword>
<dbReference type="Proteomes" id="UP000887577">
    <property type="component" value="Unplaced"/>
</dbReference>
<protein>
    <submittedName>
        <fullName evidence="3">Uncharacterized protein</fullName>
    </submittedName>
</protein>
<evidence type="ECO:0000256" key="1">
    <source>
        <dbReference type="SAM" id="MobiDB-lite"/>
    </source>
</evidence>
<evidence type="ECO:0000313" key="2">
    <source>
        <dbReference type="Proteomes" id="UP000887577"/>
    </source>
</evidence>
<accession>A0A914Y121</accession>
<proteinExistence type="predicted"/>